<accession>A0A7W9FPX3</accession>
<dbReference type="Proteomes" id="UP000523821">
    <property type="component" value="Unassembled WGS sequence"/>
</dbReference>
<sequence>MTVSASSGPIAARIAAWHAHDQTYPFDVDGYIDSAEWATWSRPLTEIERDLASMVPTSRDDALALAEFVADWPFDDGLDSAALANIASYLRGAA</sequence>
<evidence type="ECO:0000313" key="2">
    <source>
        <dbReference type="Proteomes" id="UP000523821"/>
    </source>
</evidence>
<comment type="caution">
    <text evidence="1">The sequence shown here is derived from an EMBL/GenBank/DDBJ whole genome shotgun (WGS) entry which is preliminary data.</text>
</comment>
<protein>
    <recommendedName>
        <fullName evidence="3">CdiI immunity protein domain-containing protein</fullName>
    </recommendedName>
</protein>
<keyword evidence="2" id="KW-1185">Reference proteome</keyword>
<evidence type="ECO:0008006" key="3">
    <source>
        <dbReference type="Google" id="ProtNLM"/>
    </source>
</evidence>
<dbReference type="EMBL" id="JACHOO010000009">
    <property type="protein sequence ID" value="MBB5754637.1"/>
    <property type="molecule type" value="Genomic_DNA"/>
</dbReference>
<organism evidence="1 2">
    <name type="scientific">Prosthecomicrobium pneumaticum</name>
    <dbReference type="NCBI Taxonomy" id="81895"/>
    <lineage>
        <taxon>Bacteria</taxon>
        <taxon>Pseudomonadati</taxon>
        <taxon>Pseudomonadota</taxon>
        <taxon>Alphaproteobacteria</taxon>
        <taxon>Hyphomicrobiales</taxon>
        <taxon>Kaistiaceae</taxon>
        <taxon>Prosthecomicrobium</taxon>
    </lineage>
</organism>
<evidence type="ECO:0000313" key="1">
    <source>
        <dbReference type="EMBL" id="MBB5754637.1"/>
    </source>
</evidence>
<gene>
    <name evidence="1" type="ORF">GGQ63_003725</name>
</gene>
<dbReference type="RefSeq" id="WP_183858075.1">
    <property type="nucleotide sequence ID" value="NZ_JACHOO010000009.1"/>
</dbReference>
<reference evidence="1 2" key="1">
    <citation type="submission" date="2020-08" db="EMBL/GenBank/DDBJ databases">
        <title>Genomic Encyclopedia of Type Strains, Phase IV (KMG-IV): sequencing the most valuable type-strain genomes for metagenomic binning, comparative biology and taxonomic classification.</title>
        <authorList>
            <person name="Goeker M."/>
        </authorList>
    </citation>
    <scope>NUCLEOTIDE SEQUENCE [LARGE SCALE GENOMIC DNA]</scope>
    <source>
        <strain evidence="1 2">DSM 16268</strain>
    </source>
</reference>
<proteinExistence type="predicted"/>
<name>A0A7W9FPX3_9HYPH</name>
<dbReference type="AlphaFoldDB" id="A0A7W9FPX3"/>